<proteinExistence type="inferred from homology"/>
<keyword evidence="4" id="KW-1185">Reference proteome</keyword>
<evidence type="ECO:0000256" key="1">
    <source>
        <dbReference type="ARBA" id="ARBA00005350"/>
    </source>
</evidence>
<dbReference type="PANTHER" id="PTHR23248:SF69">
    <property type="entry name" value="PHOSPHOLIPID SCRAMBLASE"/>
    <property type="match status" value="1"/>
</dbReference>
<reference evidence="3" key="1">
    <citation type="submission" date="2022-03" db="EMBL/GenBank/DDBJ databases">
        <authorList>
            <person name="Alioto T."/>
            <person name="Alioto T."/>
            <person name="Gomez Garrido J."/>
        </authorList>
    </citation>
    <scope>NUCLEOTIDE SEQUENCE</scope>
</reference>
<evidence type="ECO:0000313" key="3">
    <source>
        <dbReference type="EMBL" id="CAH2272376.1"/>
    </source>
</evidence>
<dbReference type="EMBL" id="OW240914">
    <property type="protein sequence ID" value="CAH2272376.1"/>
    <property type="molecule type" value="Genomic_DNA"/>
</dbReference>
<dbReference type="GO" id="GO:0017128">
    <property type="term" value="F:phospholipid scramblase activity"/>
    <property type="evidence" value="ECO:0007669"/>
    <property type="project" value="InterPro"/>
</dbReference>
<keyword evidence="2" id="KW-0106">Calcium</keyword>
<evidence type="ECO:0000313" key="4">
    <source>
        <dbReference type="Proteomes" id="UP001295444"/>
    </source>
</evidence>
<organism evidence="3 4">
    <name type="scientific">Pelobates cultripes</name>
    <name type="common">Western spadefoot toad</name>
    <dbReference type="NCBI Taxonomy" id="61616"/>
    <lineage>
        <taxon>Eukaryota</taxon>
        <taxon>Metazoa</taxon>
        <taxon>Chordata</taxon>
        <taxon>Craniata</taxon>
        <taxon>Vertebrata</taxon>
        <taxon>Euteleostomi</taxon>
        <taxon>Amphibia</taxon>
        <taxon>Batrachia</taxon>
        <taxon>Anura</taxon>
        <taxon>Pelobatoidea</taxon>
        <taxon>Pelobatidae</taxon>
        <taxon>Pelobates</taxon>
    </lineage>
</organism>
<dbReference type="AlphaFoldDB" id="A0AAD1RIG1"/>
<name>A0AAD1RIG1_PELCU</name>
<dbReference type="Proteomes" id="UP001295444">
    <property type="component" value="Chromosome 03"/>
</dbReference>
<dbReference type="PANTHER" id="PTHR23248">
    <property type="entry name" value="PHOSPHOLIPID SCRAMBLASE-RELATED"/>
    <property type="match status" value="1"/>
</dbReference>
<evidence type="ECO:0000256" key="2">
    <source>
        <dbReference type="RuleBase" id="RU363116"/>
    </source>
</evidence>
<dbReference type="InterPro" id="IPR005552">
    <property type="entry name" value="Scramblase"/>
</dbReference>
<comment type="cofactor">
    <cofactor evidence="2">
        <name>Ca(2+)</name>
        <dbReference type="ChEBI" id="CHEBI:29108"/>
    </cofactor>
</comment>
<gene>
    <name evidence="3" type="ORF">PECUL_23A046054</name>
</gene>
<accession>A0AAD1RIG1</accession>
<comment type="function">
    <text evidence="2">May mediate accelerated ATP-independent bidirectional transbilayer migration of phospholipids upon binding calcium ions that results in a loss of phospholipid asymmetry in the plasma membrane.</text>
</comment>
<keyword evidence="2" id="KW-0564">Palmitate</keyword>
<sequence>MKGNTGADDPLCSEPPSYNTIAPYAPPVVYPPVPSVPLVDSIQLKGVPPGLEYLSQINQLILRAKFSVSQGSDRTFDVLDSVGQRLFQTKQTVPCCVISYKAKITDNDNRDIMELNESYRCCTRLMKVCSLDGSIIGQIKFHSGSVVTHLSLLSPNNEVILLIVGPGFETNVFGNSSFEVKSKDEQHIVGIIKSEAENQMMVAFPLDLEVTVKSLLLAACLYLDYVIYKKRKEILHRKNSD</sequence>
<dbReference type="GO" id="GO:0005886">
    <property type="term" value="C:plasma membrane"/>
    <property type="evidence" value="ECO:0007669"/>
    <property type="project" value="TreeGrafter"/>
</dbReference>
<dbReference type="Pfam" id="PF03803">
    <property type="entry name" value="Scramblase"/>
    <property type="match status" value="1"/>
</dbReference>
<keyword evidence="2" id="KW-0449">Lipoprotein</keyword>
<protein>
    <recommendedName>
        <fullName evidence="2">Phospholipid scramblase</fullName>
    </recommendedName>
</protein>
<comment type="similarity">
    <text evidence="1 2">Belongs to the phospholipid scramblase family.</text>
</comment>
<dbReference type="EMBL" id="OW240914">
    <property type="protein sequence ID" value="CAH2272377.1"/>
    <property type="molecule type" value="Genomic_DNA"/>
</dbReference>